<evidence type="ECO:0000313" key="4">
    <source>
        <dbReference type="RefSeq" id="XP_032799860.1"/>
    </source>
</evidence>
<dbReference type="InterPro" id="IPR002048">
    <property type="entry name" value="EF_hand_dom"/>
</dbReference>
<organism evidence="2 3">
    <name type="scientific">Petromyzon marinus</name>
    <name type="common">Sea lamprey</name>
    <dbReference type="NCBI Taxonomy" id="7757"/>
    <lineage>
        <taxon>Eukaryota</taxon>
        <taxon>Metazoa</taxon>
        <taxon>Chordata</taxon>
        <taxon>Craniata</taxon>
        <taxon>Vertebrata</taxon>
        <taxon>Cyclostomata</taxon>
        <taxon>Hyperoartia</taxon>
        <taxon>Petromyzontiformes</taxon>
        <taxon>Petromyzontidae</taxon>
        <taxon>Petromyzon</taxon>
    </lineage>
</organism>
<dbReference type="SUPFAM" id="SSF47473">
    <property type="entry name" value="EF-hand"/>
    <property type="match status" value="1"/>
</dbReference>
<dbReference type="RefSeq" id="XP_032799860.1">
    <property type="nucleotide sequence ID" value="XM_032943969.1"/>
</dbReference>
<proteinExistence type="predicted"/>
<dbReference type="KEGG" id="pmrn:116936816"/>
<dbReference type="RefSeq" id="XP_032799859.1">
    <property type="nucleotide sequence ID" value="XM_032943968.1"/>
</dbReference>
<dbReference type="Proteomes" id="UP001318040">
    <property type="component" value="Chromosome 83"/>
</dbReference>
<evidence type="ECO:0000259" key="1">
    <source>
        <dbReference type="PROSITE" id="PS50222"/>
    </source>
</evidence>
<reference evidence="3 4" key="1">
    <citation type="submission" date="2025-04" db="UniProtKB">
        <authorList>
            <consortium name="RefSeq"/>
        </authorList>
    </citation>
    <scope>IDENTIFICATION</scope>
    <source>
        <tissue evidence="3 4">Sperm</tissue>
    </source>
</reference>
<accession>A0AAJ7SIR0</accession>
<dbReference type="GO" id="GO:0005509">
    <property type="term" value="F:calcium ion binding"/>
    <property type="evidence" value="ECO:0007669"/>
    <property type="project" value="InterPro"/>
</dbReference>
<evidence type="ECO:0000313" key="2">
    <source>
        <dbReference type="Proteomes" id="UP001318040"/>
    </source>
</evidence>
<evidence type="ECO:0000313" key="3">
    <source>
        <dbReference type="RefSeq" id="XP_032799859.1"/>
    </source>
</evidence>
<dbReference type="InterPro" id="IPR011992">
    <property type="entry name" value="EF-hand-dom_pair"/>
</dbReference>
<feature type="domain" description="EF-hand" evidence="1">
    <location>
        <begin position="12"/>
        <end position="47"/>
    </location>
</feature>
<sequence>MDLFKAAKSLPIPVDQLTSLFKSKDKDGSGFLSVETIKGILASLNIDSSLLQKFISSPGKVNDGNVNYGEFLNFLKK</sequence>
<name>A0AAJ7SIR0_PETMA</name>
<dbReference type="GeneID" id="116936816"/>
<keyword evidence="2" id="KW-1185">Reference proteome</keyword>
<gene>
    <name evidence="3 4" type="primary">LOC116936816</name>
</gene>
<dbReference type="PROSITE" id="PS50222">
    <property type="entry name" value="EF_HAND_2"/>
    <property type="match status" value="1"/>
</dbReference>
<protein>
    <submittedName>
        <fullName evidence="3">Calcium-dependent protein kinase 7-like isoform X1</fullName>
    </submittedName>
    <submittedName>
        <fullName evidence="4">Calcium-dependent protein kinase 7-like isoform X2</fullName>
    </submittedName>
</protein>
<dbReference type="Gene3D" id="1.10.238.10">
    <property type="entry name" value="EF-hand"/>
    <property type="match status" value="1"/>
</dbReference>
<dbReference type="AlphaFoldDB" id="A0AAJ7SIR0"/>